<dbReference type="RefSeq" id="WP_249513051.1">
    <property type="nucleotide sequence ID" value="NZ_CP093365.1"/>
</dbReference>
<protein>
    <submittedName>
        <fullName evidence="5">Glycoside hydrolase family 73 protein</fullName>
    </submittedName>
</protein>
<gene>
    <name evidence="5" type="ORF">MOO47_01305</name>
</gene>
<dbReference type="Proteomes" id="UP000831947">
    <property type="component" value="Chromosome"/>
</dbReference>
<comment type="similarity">
    <text evidence="1">Belongs to the glycosyl hydrolase 73 family.</text>
</comment>
<evidence type="ECO:0000259" key="4">
    <source>
        <dbReference type="SMART" id="SM00047"/>
    </source>
</evidence>
<sequence>MILKANKYQKILMLMLISGGSVGSLHHHEQVVYATTNNPLTIQVSDVADQQNTITSNGYGDTVFLNYLGLSAQKLANNNDVYASVMIAQALLESGWGTSSLAQAPNYNLFGVKGTYQEDSVDMSTQEDDGSGNLYTIQSNFRKYPSYKESLEDYVRVIRDNKIYKDAWKSNAASYKDATKCLTGKYATDTSYDQKLNSLIEKYDLTRFDQPLDWNQQTSSNDIIVNNINFATKTLNNPINLKGSYGDQQAPIIVLNNYQKNDESEDTASSVNNSLDDVIGYNEELTQPPVAKNSSSMKDKAYFSAKPKSDPVQNNDDYNSQSTITVTRDNNQ</sequence>
<accession>A0ABY4PEC4</accession>
<keyword evidence="2 5" id="KW-0378">Hydrolase</keyword>
<dbReference type="GO" id="GO:0016787">
    <property type="term" value="F:hydrolase activity"/>
    <property type="evidence" value="ECO:0007669"/>
    <property type="project" value="UniProtKB-KW"/>
</dbReference>
<dbReference type="SMART" id="SM00047">
    <property type="entry name" value="LYZ2"/>
    <property type="match status" value="1"/>
</dbReference>
<dbReference type="Pfam" id="PF01832">
    <property type="entry name" value="Glucosaminidase"/>
    <property type="match status" value="1"/>
</dbReference>
<evidence type="ECO:0000313" key="5">
    <source>
        <dbReference type="EMBL" id="UQS83866.1"/>
    </source>
</evidence>
<evidence type="ECO:0000256" key="2">
    <source>
        <dbReference type="ARBA" id="ARBA00022801"/>
    </source>
</evidence>
<dbReference type="EMBL" id="CP093365">
    <property type="protein sequence ID" value="UQS83866.1"/>
    <property type="molecule type" value="Genomic_DNA"/>
</dbReference>
<dbReference type="Gene3D" id="4.10.80.30">
    <property type="entry name" value="DNA polymerase, domain 6"/>
    <property type="match status" value="1"/>
</dbReference>
<feature type="domain" description="Mannosyl-glycoprotein endo-beta-N-acetylglucosamidase-like" evidence="4">
    <location>
        <begin position="54"/>
        <end position="209"/>
    </location>
</feature>
<dbReference type="InterPro" id="IPR002901">
    <property type="entry name" value="MGlyc_endo_b_GlcNAc-like_dom"/>
</dbReference>
<dbReference type="Gene3D" id="1.10.530.10">
    <property type="match status" value="1"/>
</dbReference>
<feature type="region of interest" description="Disordered" evidence="3">
    <location>
        <begin position="286"/>
        <end position="332"/>
    </location>
</feature>
<dbReference type="PRINTS" id="PR01002">
    <property type="entry name" value="FLGFLGJ"/>
</dbReference>
<proteinExistence type="inferred from homology"/>
<dbReference type="PANTHER" id="PTHR33308:SF9">
    <property type="entry name" value="PEPTIDOGLYCAN HYDROLASE FLGJ"/>
    <property type="match status" value="1"/>
</dbReference>
<reference evidence="5 6" key="1">
    <citation type="journal article" date="2022" name="Int. J. Syst. Evol. Microbiol.">
        <title>Apilactobacillus apisilvae sp. nov., Nicolia spurrieriana gen. nov. sp. nov., Bombilactobacillus folatiphilus sp. nov. and Bombilactobacillus thymidiniphilus sp. nov., four new lactic acid bacterial isolates from stingless bees Tetragonula carbonaria and Austroplebeia australis.</title>
        <authorList>
            <person name="Oliphant S.A."/>
            <person name="Watson-Haigh N.S."/>
            <person name="Sumby K.M."/>
            <person name="Gardner J."/>
            <person name="Groom S."/>
            <person name="Jiranek V."/>
        </authorList>
    </citation>
    <scope>NUCLEOTIDE SEQUENCE [LARGE SCALE GENOMIC DNA]</scope>
    <source>
        <strain evidence="5 6">SG4_A1</strain>
    </source>
</reference>
<organism evidence="5 6">
    <name type="scientific">Bombilactobacillus thymidiniphilus</name>
    <dbReference type="NCBI Taxonomy" id="2923363"/>
    <lineage>
        <taxon>Bacteria</taxon>
        <taxon>Bacillati</taxon>
        <taxon>Bacillota</taxon>
        <taxon>Bacilli</taxon>
        <taxon>Lactobacillales</taxon>
        <taxon>Lactobacillaceae</taxon>
        <taxon>Bombilactobacillus</taxon>
    </lineage>
</organism>
<keyword evidence="6" id="KW-1185">Reference proteome</keyword>
<feature type="compositionally biased region" description="Polar residues" evidence="3">
    <location>
        <begin position="311"/>
        <end position="332"/>
    </location>
</feature>
<dbReference type="PANTHER" id="PTHR33308">
    <property type="entry name" value="PEPTIDOGLYCAN HYDROLASE FLGJ"/>
    <property type="match status" value="1"/>
</dbReference>
<name>A0ABY4PEC4_9LACO</name>
<evidence type="ECO:0000313" key="6">
    <source>
        <dbReference type="Proteomes" id="UP000831947"/>
    </source>
</evidence>
<evidence type="ECO:0000256" key="1">
    <source>
        <dbReference type="ARBA" id="ARBA00010266"/>
    </source>
</evidence>
<dbReference type="InterPro" id="IPR051056">
    <property type="entry name" value="Glycosyl_Hydrolase_73"/>
</dbReference>
<evidence type="ECO:0000256" key="3">
    <source>
        <dbReference type="SAM" id="MobiDB-lite"/>
    </source>
</evidence>